<dbReference type="EC" id="2.7.11.1" evidence="1"/>
<dbReference type="PROSITE" id="PS00108">
    <property type="entry name" value="PROTEIN_KINASE_ST"/>
    <property type="match status" value="1"/>
</dbReference>
<evidence type="ECO:0000256" key="18">
    <source>
        <dbReference type="ARBA" id="ARBA00048977"/>
    </source>
</evidence>
<dbReference type="GO" id="GO:0005634">
    <property type="term" value="C:nucleus"/>
    <property type="evidence" value="ECO:0007669"/>
    <property type="project" value="TreeGrafter"/>
</dbReference>
<feature type="region of interest" description="Disordered" evidence="20">
    <location>
        <begin position="173"/>
        <end position="204"/>
    </location>
</feature>
<dbReference type="InterPro" id="IPR008271">
    <property type="entry name" value="Ser/Thr_kinase_AS"/>
</dbReference>
<feature type="region of interest" description="Disordered" evidence="20">
    <location>
        <begin position="851"/>
        <end position="874"/>
    </location>
</feature>
<evidence type="ECO:0000256" key="11">
    <source>
        <dbReference type="ARBA" id="ARBA00023193"/>
    </source>
</evidence>
<dbReference type="InterPro" id="IPR050339">
    <property type="entry name" value="CC_SR_Kinase"/>
</dbReference>
<dbReference type="PANTHER" id="PTHR11042">
    <property type="entry name" value="EUKARYOTIC TRANSLATION INITIATION FACTOR 2-ALPHA KINASE EIF2-ALPHA KINASE -RELATED"/>
    <property type="match status" value="1"/>
</dbReference>
<feature type="compositionally biased region" description="Polar residues" evidence="20">
    <location>
        <begin position="803"/>
        <end position="814"/>
    </location>
</feature>
<comment type="catalytic activity">
    <reaction evidence="18">
        <text>L-seryl-[protein] + ATP = O-phospho-L-seryl-[protein] + ADP + H(+)</text>
        <dbReference type="Rhea" id="RHEA:17989"/>
        <dbReference type="Rhea" id="RHEA-COMP:9863"/>
        <dbReference type="Rhea" id="RHEA-COMP:11604"/>
        <dbReference type="ChEBI" id="CHEBI:15378"/>
        <dbReference type="ChEBI" id="CHEBI:29999"/>
        <dbReference type="ChEBI" id="CHEBI:30616"/>
        <dbReference type="ChEBI" id="CHEBI:83421"/>
        <dbReference type="ChEBI" id="CHEBI:456216"/>
        <dbReference type="EC" id="2.7.11.1"/>
    </reaction>
    <physiologicalReaction direction="left-to-right" evidence="18">
        <dbReference type="Rhea" id="RHEA:17990"/>
    </physiologicalReaction>
</comment>
<dbReference type="InterPro" id="IPR011009">
    <property type="entry name" value="Kinase-like_dom_sf"/>
</dbReference>
<evidence type="ECO:0000256" key="2">
    <source>
        <dbReference type="ARBA" id="ARBA00022527"/>
    </source>
</evidence>
<dbReference type="InterPro" id="IPR000719">
    <property type="entry name" value="Prot_kinase_dom"/>
</dbReference>
<keyword evidence="3" id="KW-0597">Phosphoprotein</keyword>
<keyword evidence="4" id="KW-0808">Transferase</keyword>
<proteinExistence type="inferred from homology"/>
<dbReference type="GO" id="GO:0005737">
    <property type="term" value="C:cytoplasm"/>
    <property type="evidence" value="ECO:0007669"/>
    <property type="project" value="TreeGrafter"/>
</dbReference>
<dbReference type="PANTHER" id="PTHR11042:SF160">
    <property type="entry name" value="EUKARYOTIC TRANSLATION INITIATION FACTOR 2-ALPHA KINASE 1"/>
    <property type="match status" value="1"/>
</dbReference>
<evidence type="ECO:0000256" key="17">
    <source>
        <dbReference type="ARBA" id="ARBA00048659"/>
    </source>
</evidence>
<evidence type="ECO:0000256" key="9">
    <source>
        <dbReference type="ARBA" id="ARBA00022843"/>
    </source>
</evidence>
<evidence type="ECO:0000259" key="21">
    <source>
        <dbReference type="PROSITE" id="PS50011"/>
    </source>
</evidence>
<keyword evidence="2" id="KW-0723">Serine/threonine-protein kinase</keyword>
<feature type="region of interest" description="Disordered" evidence="20">
    <location>
        <begin position="790"/>
        <end position="835"/>
    </location>
</feature>
<feature type="domain" description="Protein kinase" evidence="21">
    <location>
        <begin position="289"/>
        <end position="972"/>
    </location>
</feature>
<dbReference type="Pfam" id="PF22949">
    <property type="entry name" value="HRI2_3H"/>
    <property type="match status" value="1"/>
</dbReference>
<keyword evidence="10" id="KW-1015">Disulfide bond</keyword>
<dbReference type="PROSITE" id="PS50011">
    <property type="entry name" value="PROTEIN_KINASE_DOM"/>
    <property type="match status" value="1"/>
</dbReference>
<gene>
    <name evidence="22" type="ORF">H4R26_001183</name>
</gene>
<dbReference type="OrthoDB" id="1405469at2759"/>
<dbReference type="Gene3D" id="1.10.510.10">
    <property type="entry name" value="Transferase(Phosphotransferase) domain 1"/>
    <property type="match status" value="2"/>
</dbReference>
<feature type="region of interest" description="Disordered" evidence="20">
    <location>
        <begin position="222"/>
        <end position="249"/>
    </location>
</feature>
<dbReference type="AlphaFoldDB" id="A0A9W8BH03"/>
<dbReference type="InterPro" id="IPR017441">
    <property type="entry name" value="Protein_kinase_ATP_BS"/>
</dbReference>
<organism evidence="22 23">
    <name type="scientific">Coemansia thaxteri</name>
    <dbReference type="NCBI Taxonomy" id="2663907"/>
    <lineage>
        <taxon>Eukaryota</taxon>
        <taxon>Fungi</taxon>
        <taxon>Fungi incertae sedis</taxon>
        <taxon>Zoopagomycota</taxon>
        <taxon>Kickxellomycotina</taxon>
        <taxon>Kickxellomycetes</taxon>
        <taxon>Kickxellales</taxon>
        <taxon>Kickxellaceae</taxon>
        <taxon>Coemansia</taxon>
    </lineage>
</organism>
<accession>A0A9W8BH03</accession>
<name>A0A9W8BH03_9FUNG</name>
<dbReference type="PROSITE" id="PS00107">
    <property type="entry name" value="PROTEIN_KINASE_ATP"/>
    <property type="match status" value="1"/>
</dbReference>
<evidence type="ECO:0000256" key="20">
    <source>
        <dbReference type="SAM" id="MobiDB-lite"/>
    </source>
</evidence>
<evidence type="ECO:0000256" key="12">
    <source>
        <dbReference type="ARBA" id="ARBA00037982"/>
    </source>
</evidence>
<evidence type="ECO:0000313" key="23">
    <source>
        <dbReference type="Proteomes" id="UP001150907"/>
    </source>
</evidence>
<dbReference type="SMART" id="SM00220">
    <property type="entry name" value="S_TKc"/>
    <property type="match status" value="1"/>
</dbReference>
<evidence type="ECO:0000256" key="7">
    <source>
        <dbReference type="ARBA" id="ARBA00022777"/>
    </source>
</evidence>
<feature type="compositionally biased region" description="Pro residues" evidence="20">
    <location>
        <begin position="822"/>
        <end position="835"/>
    </location>
</feature>
<evidence type="ECO:0000313" key="22">
    <source>
        <dbReference type="EMBL" id="KAJ2006769.1"/>
    </source>
</evidence>
<dbReference type="InterPro" id="IPR054521">
    <property type="entry name" value="HRI2_3H"/>
</dbReference>
<dbReference type="Proteomes" id="UP001150907">
    <property type="component" value="Unassembled WGS sequence"/>
</dbReference>
<evidence type="ECO:0000256" key="5">
    <source>
        <dbReference type="ARBA" id="ARBA00022737"/>
    </source>
</evidence>
<evidence type="ECO:0000256" key="10">
    <source>
        <dbReference type="ARBA" id="ARBA00023157"/>
    </source>
</evidence>
<dbReference type="SUPFAM" id="SSF56112">
    <property type="entry name" value="Protein kinase-like (PK-like)"/>
    <property type="match status" value="1"/>
</dbReference>
<evidence type="ECO:0000256" key="14">
    <source>
        <dbReference type="ARBA" id="ARBA00042456"/>
    </source>
</evidence>
<evidence type="ECO:0000256" key="8">
    <source>
        <dbReference type="ARBA" id="ARBA00022840"/>
    </source>
</evidence>
<evidence type="ECO:0000256" key="19">
    <source>
        <dbReference type="PROSITE-ProRule" id="PRU10141"/>
    </source>
</evidence>
<feature type="compositionally biased region" description="Polar residues" evidence="20">
    <location>
        <begin position="22"/>
        <end position="32"/>
    </location>
</feature>
<feature type="compositionally biased region" description="Low complexity" evidence="20">
    <location>
        <begin position="418"/>
        <end position="435"/>
    </location>
</feature>
<keyword evidence="9" id="KW-0832">Ubl conjugation</keyword>
<feature type="compositionally biased region" description="Low complexity" evidence="20">
    <location>
        <begin position="793"/>
        <end position="802"/>
    </location>
</feature>
<feature type="binding site" evidence="19">
    <location>
        <position position="318"/>
    </location>
    <ligand>
        <name>ATP</name>
        <dbReference type="ChEBI" id="CHEBI:30616"/>
    </ligand>
</feature>
<comment type="subunit">
    <text evidence="16">Synthesized in an inactive form that binds to the N-terminal domain of CDC37. Has to be associated with a multiprotein complex containing Hsp90, CDC37 and PPP5C for maturation and activation by autophosphorylation. The phosphatase PPP5C modulates this activation. Homodimer; homodimerizes in presence of heme, forming a disulfide-linked inactive homodimer. Interacts with DELE1; binds both to full-length DELE1 and processed form of DELE1 (S-DELE1) in response to stress, leading to activate its protein kinase activity and trigger the integrated stress response (ISR).</text>
</comment>
<feature type="compositionally biased region" description="Low complexity" evidence="20">
    <location>
        <begin position="222"/>
        <end position="235"/>
    </location>
</feature>
<dbReference type="GO" id="GO:0017148">
    <property type="term" value="P:negative regulation of translation"/>
    <property type="evidence" value="ECO:0007669"/>
    <property type="project" value="UniProtKB-KW"/>
</dbReference>
<evidence type="ECO:0000256" key="3">
    <source>
        <dbReference type="ARBA" id="ARBA00022553"/>
    </source>
</evidence>
<evidence type="ECO:0000256" key="13">
    <source>
        <dbReference type="ARBA" id="ARBA00040433"/>
    </source>
</evidence>
<dbReference type="GO" id="GO:0005524">
    <property type="term" value="F:ATP binding"/>
    <property type="evidence" value="ECO:0007669"/>
    <property type="project" value="UniProtKB-UniRule"/>
</dbReference>
<evidence type="ECO:0000256" key="16">
    <source>
        <dbReference type="ARBA" id="ARBA00046654"/>
    </source>
</evidence>
<dbReference type="Pfam" id="PF00069">
    <property type="entry name" value="Pkinase"/>
    <property type="match status" value="2"/>
</dbReference>
<comment type="catalytic activity">
    <reaction evidence="17">
        <text>L-threonyl-[protein] + ATP = O-phospho-L-threonyl-[protein] + ADP + H(+)</text>
        <dbReference type="Rhea" id="RHEA:46608"/>
        <dbReference type="Rhea" id="RHEA-COMP:11060"/>
        <dbReference type="Rhea" id="RHEA-COMP:11605"/>
        <dbReference type="ChEBI" id="CHEBI:15378"/>
        <dbReference type="ChEBI" id="CHEBI:30013"/>
        <dbReference type="ChEBI" id="CHEBI:30616"/>
        <dbReference type="ChEBI" id="CHEBI:61977"/>
        <dbReference type="ChEBI" id="CHEBI:456216"/>
        <dbReference type="EC" id="2.7.11.1"/>
    </reaction>
    <physiologicalReaction direction="left-to-right" evidence="17">
        <dbReference type="Rhea" id="RHEA:46609"/>
    </physiologicalReaction>
</comment>
<keyword evidence="23" id="KW-1185">Reference proteome</keyword>
<keyword evidence="8 19" id="KW-0067">ATP-binding</keyword>
<dbReference type="Gene3D" id="3.30.200.20">
    <property type="entry name" value="Phosphorylase Kinase, domain 1"/>
    <property type="match status" value="1"/>
</dbReference>
<dbReference type="EMBL" id="JANBQF010000048">
    <property type="protein sequence ID" value="KAJ2006769.1"/>
    <property type="molecule type" value="Genomic_DNA"/>
</dbReference>
<reference evidence="22" key="1">
    <citation type="submission" date="2022-07" db="EMBL/GenBank/DDBJ databases">
        <title>Phylogenomic reconstructions and comparative analyses of Kickxellomycotina fungi.</title>
        <authorList>
            <person name="Reynolds N.K."/>
            <person name="Stajich J.E."/>
            <person name="Barry K."/>
            <person name="Grigoriev I.V."/>
            <person name="Crous P."/>
            <person name="Smith M.E."/>
        </authorList>
    </citation>
    <scope>NUCLEOTIDE SEQUENCE</scope>
    <source>
        <strain evidence="22">IMI 214461</strain>
    </source>
</reference>
<keyword evidence="7" id="KW-0418">Kinase</keyword>
<feature type="region of interest" description="Disordered" evidence="20">
    <location>
        <begin position="413"/>
        <end position="435"/>
    </location>
</feature>
<protein>
    <recommendedName>
        <fullName evidence="13">Eukaryotic translation initiation factor 2-alpha kinase 1</fullName>
        <ecNumber evidence="1">2.7.11.1</ecNumber>
    </recommendedName>
    <alternativeName>
        <fullName evidence="15">Heme-regulated eukaryotic initiation factor eIF-2-alpha kinase</fullName>
    </alternativeName>
    <alternativeName>
        <fullName evidence="14">Hemin-sensitive initiation factor 2-alpha kinase</fullName>
    </alternativeName>
</protein>
<evidence type="ECO:0000256" key="1">
    <source>
        <dbReference type="ARBA" id="ARBA00012513"/>
    </source>
</evidence>
<feature type="compositionally biased region" description="Low complexity" evidence="20">
    <location>
        <begin position="854"/>
        <end position="871"/>
    </location>
</feature>
<feature type="region of interest" description="Disordered" evidence="20">
    <location>
        <begin position="1"/>
        <end position="32"/>
    </location>
</feature>
<keyword evidence="6 19" id="KW-0547">Nucleotide-binding</keyword>
<comment type="similarity">
    <text evidence="12">Belongs to the protein kinase superfamily. Ser/Thr protein kinase family. GCN2 subfamily.</text>
</comment>
<keyword evidence="5" id="KW-0677">Repeat</keyword>
<evidence type="ECO:0000256" key="6">
    <source>
        <dbReference type="ARBA" id="ARBA00022741"/>
    </source>
</evidence>
<dbReference type="GO" id="GO:0004694">
    <property type="term" value="F:eukaryotic translation initiation factor 2alpha kinase activity"/>
    <property type="evidence" value="ECO:0007669"/>
    <property type="project" value="TreeGrafter"/>
</dbReference>
<sequence length="1018" mass="109518">MVPDNGSIPAAPGGAGAGGCTEQAQVSASSDGVESAEGSLGQIVLKPRAKGQTTATAAVAAVAAMAAGLHGGGAMGREHQSRILFVSLLENYCRTYDDDPLRNRRLFFAICRTLYTMGIIGKEYVDEMASIRATYSGAFRQLVLKAQQSLDMYEQHDIESGIRSLMSGVAEESESSDMDYSVDGSNSEGGSEGDSEGGSEGDSACFDRPKYAISRVPTASTVTGSSTVVTGRSGRNGAGDVSGSLRDGGESKWLRRGSLASAGLSSSSTSNTFETMMMDVQRSRYHDDFVQLRCLGKGGFGKVYEVRNKLDGRRYAVKHIRIRGQKITADKTLREIKTLANLDHPNIVRYYSSWIEVSRSRRRLPGVGPSDLSATSRRYDYACGAREEETEEMVCVEAEEVCCESAEASRETSLEEGSVSPYSSMSSSPSRTSFSQSQSAGLFSAERRIVPCAAEWINKVRIGPATDAWAELDESDIVFEASCCEAPSTSDDLVCEQDSAAISESEVCLRVEPISIGGSVGGEGRHRRQRSMLVAATDGGGSRFSPSGSQAQSLPSQDAAAAGYGLAMETTLLVQMQLCQTTLQEFIAQRNRRIAERSLTEEEPAWEEGRGAQLLIDPVMNVRMFRAIVEGVKYFHTRGVIHRDLKGANVFLDIAFADSGGEPISRSASGIGGRSMSLAAAAGDAMGDVHSDAWDAIDGGNLKERSSGGVLPPQSADAAVCGNSACGSWAVDSRKIDWDSVFASIMAVRSGAGGGLSGACTPSYSVHRSPAGSFCEGAAGRPACLWPEMRPPSLSASSSSSSRLPGTRQQQQPRQWAGTRVPLPPLPPPLPPPPPVVSFIPRIGDFGLATTARQQQSEYSSSSVSDVQSQQRRTSNVGTITYAAPEQLREQQTTDYNEKADIYSLGIVFFELYYPFSTAMERMVVIGDLRRGVFPAQFVQMWPKEAAFILRLMDADPRRRPSAKEILALDLIDVPSLESAQLKKEVVALKHQLRLAHQRNEELGLRVRELERIVDMSL</sequence>
<evidence type="ECO:0000256" key="4">
    <source>
        <dbReference type="ARBA" id="ARBA00022679"/>
    </source>
</evidence>
<comment type="caution">
    <text evidence="22">The sequence shown here is derived from an EMBL/GenBank/DDBJ whole genome shotgun (WGS) entry which is preliminary data.</text>
</comment>
<evidence type="ECO:0000256" key="15">
    <source>
        <dbReference type="ARBA" id="ARBA00042914"/>
    </source>
</evidence>
<keyword evidence="11" id="KW-0652">Protein synthesis inhibitor</keyword>